<evidence type="ECO:0000256" key="1">
    <source>
        <dbReference type="SAM" id="MobiDB-lite"/>
    </source>
</evidence>
<feature type="region of interest" description="Disordered" evidence="1">
    <location>
        <begin position="339"/>
        <end position="359"/>
    </location>
</feature>
<dbReference type="Proteomes" id="UP000198287">
    <property type="component" value="Unassembled WGS sequence"/>
</dbReference>
<keyword evidence="3" id="KW-1185">Reference proteome</keyword>
<dbReference type="OrthoDB" id="8299501at2759"/>
<feature type="compositionally biased region" description="Acidic residues" evidence="1">
    <location>
        <begin position="108"/>
        <end position="117"/>
    </location>
</feature>
<feature type="region of interest" description="Disordered" evidence="1">
    <location>
        <begin position="81"/>
        <end position="149"/>
    </location>
</feature>
<proteinExistence type="predicted"/>
<feature type="region of interest" description="Disordered" evidence="1">
    <location>
        <begin position="376"/>
        <end position="414"/>
    </location>
</feature>
<organism evidence="2 3">
    <name type="scientific">Folsomia candida</name>
    <name type="common">Springtail</name>
    <dbReference type="NCBI Taxonomy" id="158441"/>
    <lineage>
        <taxon>Eukaryota</taxon>
        <taxon>Metazoa</taxon>
        <taxon>Ecdysozoa</taxon>
        <taxon>Arthropoda</taxon>
        <taxon>Hexapoda</taxon>
        <taxon>Collembola</taxon>
        <taxon>Entomobryomorpha</taxon>
        <taxon>Isotomoidea</taxon>
        <taxon>Isotomidae</taxon>
        <taxon>Proisotominae</taxon>
        <taxon>Folsomia</taxon>
    </lineage>
</organism>
<feature type="compositionally biased region" description="Polar residues" evidence="1">
    <location>
        <begin position="1236"/>
        <end position="1247"/>
    </location>
</feature>
<accession>A0A226DDI5</accession>
<feature type="region of interest" description="Disordered" evidence="1">
    <location>
        <begin position="1220"/>
        <end position="1253"/>
    </location>
</feature>
<feature type="compositionally biased region" description="Low complexity" evidence="1">
    <location>
        <begin position="121"/>
        <end position="133"/>
    </location>
</feature>
<reference evidence="2 3" key="1">
    <citation type="submission" date="2015-12" db="EMBL/GenBank/DDBJ databases">
        <title>The genome of Folsomia candida.</title>
        <authorList>
            <person name="Faddeeva A."/>
            <person name="Derks M.F."/>
            <person name="Anvar Y."/>
            <person name="Smit S."/>
            <person name="Van Straalen N."/>
            <person name="Roelofs D."/>
        </authorList>
    </citation>
    <scope>NUCLEOTIDE SEQUENCE [LARGE SCALE GENOMIC DNA]</scope>
    <source>
        <strain evidence="2 3">VU population</strain>
        <tissue evidence="2">Whole body</tissue>
    </source>
</reference>
<comment type="caution">
    <text evidence="2">The sequence shown here is derived from an EMBL/GenBank/DDBJ whole genome shotgun (WGS) entry which is preliminary data.</text>
</comment>
<gene>
    <name evidence="2" type="ORF">Fcan01_21562</name>
</gene>
<feature type="compositionally biased region" description="Low complexity" evidence="1">
    <location>
        <begin position="784"/>
        <end position="797"/>
    </location>
</feature>
<sequence>MWLFGIGRKQDSSTSQPVQREISIRTRDGIDEQGESVTLLGETRSNGYVTTTTTTSRLVSSFRQTLNNSFSGFLFRGDSSSAGGRGWSLPDDESVLGGNDGNLNDDGANQEDEDNSDSDSKSTSSSLSGTKNSGNREGTNNGRIRNRSYLSYNREPLDVRVWSSVTSPGFTSRAVQQANGNGVEDVASKNLRTFTGGPTINRASMNRSPNLSLRLGELPTSTSPRRKTSAMINFPSPNKSSFSFNRFSRVHKRDVNGAGTIFVKLAPVDLKGLPVAPIQNSGLYSYNNYFDWDDQQQYGSYGPSMGILGGEIRSNSPTSPGLGGIPLAQRFSRLGWPDKYPYPGTSNGPEPPSTGYMGTYPIHPSILDAGVMHNRKRGRDLDGSVHSSTIADPIDNRAGPSNSTPKSFTSSGNQNKFTKKVKYLTGQDIGHPSNRFFLNYDVYRDPPTGNNLMTSKSILEQTNQKEKRFFPDVSPITSAAKRTKLSTNTPLSGIRKRKVGENGISIVEVEDNETAQDPKSKTGKFCHCNECYAEAAGISTQNNNVILASPPKSSAQLPRKTVTFEASPSSKMNTSSVLPTYDHMEMTTPEIIIRRATQPTLITKEKYDYDRKKRIERFKRILGLEPTKPAEDDQQPMDEMDGNANKISPLPTLEAIPPTPATSTISLSQLVTGATTTLTYTASNNDYASSSTIVSEAPKVTFGAANLIPASNSVGGTSADAFDAKSIQFIQPKLDTKTTELIKNEGTGGFSFGSQATTTVAEQSTMPPLPGSAPAGTISLGGFSSTPTTTSAPATTNNNSFGGFSSAVPTTSAPTSVFGSGTEFGAAAPTTTTTASFGGSSANAAPLLTFGNNNQNQVQASTAVTTTSGFNFGQSTTITTTTSAPSSSAFSLGGGQNSINSITPSNILESLTPSSSNTTTNNNNISGFGSSTFSSSVPAFGLSAPNPISQPFGGGNSTTTTTLAFGSSAATNSNSGFGAVAPQATTPYQFGQTQSQPASANGGFNFEPVASAGEQQPPAFQFGGMPQASADQQPAQQFTTPSIFGSAPAATNNNASLGGFSSAPTSTTTSAPPAFGSTTPMFGSGGGSIFGSTASPASINPSSSVFGSVNTTTGGFGDANQIQTTSLPTTGGFNFGQSAATSSGPSFPLGVTNPIANNNNTSGFGFPSSVPAFGLPASSPISQTFGGGGNLTTPTPAFGTSAATNTSSAATPQIATPFPFGQAQPQSAANGGFNFESATAGTQQPPVSQFGGAPQAAGVGMWSIYPTNKDFLGDSTLHHKQHQQLQRLLLLVEICSTLDKQQHNQDEDPCSDDIVKIVQSPLHHND</sequence>
<feature type="compositionally biased region" description="Polar residues" evidence="1">
    <location>
        <begin position="399"/>
        <end position="414"/>
    </location>
</feature>
<protein>
    <submittedName>
        <fullName evidence="2">Uncharacterized protein</fullName>
    </submittedName>
</protein>
<feature type="compositionally biased region" description="Polar residues" evidence="1">
    <location>
        <begin position="135"/>
        <end position="149"/>
    </location>
</feature>
<dbReference type="EMBL" id="LNIX01000021">
    <property type="protein sequence ID" value="OXA43602.1"/>
    <property type="molecule type" value="Genomic_DNA"/>
</dbReference>
<name>A0A226DDI5_FOLCA</name>
<evidence type="ECO:0000313" key="3">
    <source>
        <dbReference type="Proteomes" id="UP000198287"/>
    </source>
</evidence>
<feature type="region of interest" description="Disordered" evidence="1">
    <location>
        <begin position="759"/>
        <end position="797"/>
    </location>
</feature>
<evidence type="ECO:0000313" key="2">
    <source>
        <dbReference type="EMBL" id="OXA43602.1"/>
    </source>
</evidence>